<dbReference type="PANTHER" id="PTHR44591">
    <property type="entry name" value="STRESS RESPONSE REGULATOR PROTEIN 1"/>
    <property type="match status" value="1"/>
</dbReference>
<keyword evidence="1 2" id="KW-0597">Phosphoprotein</keyword>
<gene>
    <name evidence="4" type="ORF">FB474_1687</name>
</gene>
<dbReference type="InterPro" id="IPR001789">
    <property type="entry name" value="Sig_transdc_resp-reg_receiver"/>
</dbReference>
<dbReference type="EMBL" id="VFOQ01000001">
    <property type="protein sequence ID" value="TQL60303.1"/>
    <property type="molecule type" value="Genomic_DNA"/>
</dbReference>
<dbReference type="Gene3D" id="3.40.50.2300">
    <property type="match status" value="1"/>
</dbReference>
<dbReference type="InterPro" id="IPR050595">
    <property type="entry name" value="Bact_response_regulator"/>
</dbReference>
<evidence type="ECO:0000259" key="3">
    <source>
        <dbReference type="PROSITE" id="PS50110"/>
    </source>
</evidence>
<dbReference type="SMART" id="SM00448">
    <property type="entry name" value="REC"/>
    <property type="match status" value="1"/>
</dbReference>
<dbReference type="InterPro" id="IPR011006">
    <property type="entry name" value="CheY-like_superfamily"/>
</dbReference>
<comment type="caution">
    <text evidence="4">The sequence shown here is derived from an EMBL/GenBank/DDBJ whole genome shotgun (WGS) entry which is preliminary data.</text>
</comment>
<protein>
    <submittedName>
        <fullName evidence="4">Response regulator receiver domain-containing protein</fullName>
    </submittedName>
</protein>
<organism evidence="4 5">
    <name type="scientific">Oryzihumus leptocrescens</name>
    <dbReference type="NCBI Taxonomy" id="297536"/>
    <lineage>
        <taxon>Bacteria</taxon>
        <taxon>Bacillati</taxon>
        <taxon>Actinomycetota</taxon>
        <taxon>Actinomycetes</taxon>
        <taxon>Micrococcales</taxon>
        <taxon>Intrasporangiaceae</taxon>
        <taxon>Oryzihumus</taxon>
    </lineage>
</organism>
<dbReference type="GO" id="GO:0000160">
    <property type="term" value="P:phosphorelay signal transduction system"/>
    <property type="evidence" value="ECO:0007669"/>
    <property type="project" value="InterPro"/>
</dbReference>
<feature type="domain" description="Response regulatory" evidence="3">
    <location>
        <begin position="6"/>
        <end position="123"/>
    </location>
</feature>
<evidence type="ECO:0000256" key="1">
    <source>
        <dbReference type="ARBA" id="ARBA00022553"/>
    </source>
</evidence>
<reference evidence="4 5" key="1">
    <citation type="submission" date="2019-06" db="EMBL/GenBank/DDBJ databases">
        <title>Sequencing the genomes of 1000 actinobacteria strains.</title>
        <authorList>
            <person name="Klenk H.-P."/>
        </authorList>
    </citation>
    <scope>NUCLEOTIDE SEQUENCE [LARGE SCALE GENOMIC DNA]</scope>
    <source>
        <strain evidence="4 5">DSM 18082</strain>
    </source>
</reference>
<evidence type="ECO:0000256" key="2">
    <source>
        <dbReference type="PROSITE-ProRule" id="PRU00169"/>
    </source>
</evidence>
<feature type="modified residue" description="4-aspartylphosphate" evidence="2">
    <location>
        <position position="55"/>
    </location>
</feature>
<dbReference type="PANTHER" id="PTHR44591:SF3">
    <property type="entry name" value="RESPONSE REGULATORY DOMAIN-CONTAINING PROTEIN"/>
    <property type="match status" value="1"/>
</dbReference>
<dbReference type="Pfam" id="PF00072">
    <property type="entry name" value="Response_reg"/>
    <property type="match status" value="1"/>
</dbReference>
<dbReference type="PROSITE" id="PS50110">
    <property type="entry name" value="RESPONSE_REGULATORY"/>
    <property type="match status" value="1"/>
</dbReference>
<evidence type="ECO:0000313" key="5">
    <source>
        <dbReference type="Proteomes" id="UP000319514"/>
    </source>
</evidence>
<keyword evidence="5" id="KW-1185">Reference proteome</keyword>
<name>A0A542ZIX5_9MICO</name>
<dbReference type="Proteomes" id="UP000319514">
    <property type="component" value="Unassembled WGS sequence"/>
</dbReference>
<dbReference type="SUPFAM" id="SSF52172">
    <property type="entry name" value="CheY-like"/>
    <property type="match status" value="1"/>
</dbReference>
<dbReference type="AlphaFoldDB" id="A0A542ZIX5"/>
<proteinExistence type="predicted"/>
<accession>A0A542ZIX5</accession>
<sequence>MSERARILLVDDRPENLLALEAILASLDQVLVRAGSGEEALRALLRDDFALILLDAQMPGMDGYETAARIKRRQRTRDIPIIFLTAVDKDTNSSYRGYAAGGADYLAKPFDPWILRAKVQVFVDLWVAGRRLATQADMLRGQMGEREGSPDVLGALRTRVAAVEDAVWALSAQLRTAGAEPTPALQRVERELDALQGALSALGEPAGAVGGAGQDPG</sequence>
<dbReference type="OrthoDB" id="9808843at2"/>
<evidence type="ECO:0000313" key="4">
    <source>
        <dbReference type="EMBL" id="TQL60303.1"/>
    </source>
</evidence>